<dbReference type="GO" id="GO:0015144">
    <property type="term" value="F:carbohydrate transmembrane transporter activity"/>
    <property type="evidence" value="ECO:0007669"/>
    <property type="project" value="TreeGrafter"/>
</dbReference>
<keyword evidence="10" id="KW-0732">Signal</keyword>
<keyword evidence="8" id="KW-0472">Membrane</keyword>
<protein>
    <submittedName>
        <fullName evidence="11">Maltoporin (Phage lambda and maltose receptor)</fullName>
    </submittedName>
</protein>
<evidence type="ECO:0000256" key="8">
    <source>
        <dbReference type="ARBA" id="ARBA00023136"/>
    </source>
</evidence>
<reference evidence="11 12" key="1">
    <citation type="submission" date="2016-10" db="EMBL/GenBank/DDBJ databases">
        <authorList>
            <person name="Varghese N."/>
            <person name="Submissions S."/>
        </authorList>
    </citation>
    <scope>NUCLEOTIDE SEQUENCE [LARGE SCALE GENOMIC DNA]</scope>
    <source>
        <strain evidence="11 12">22B</strain>
    </source>
</reference>
<dbReference type="GO" id="GO:0015288">
    <property type="term" value="F:porin activity"/>
    <property type="evidence" value="ECO:0007669"/>
    <property type="project" value="UniProtKB-KW"/>
</dbReference>
<feature type="chain" id="PRO_5024917586" evidence="10">
    <location>
        <begin position="25"/>
        <end position="444"/>
    </location>
</feature>
<dbReference type="Gene3D" id="2.40.170.10">
    <property type="entry name" value="Porin, LamB type"/>
    <property type="match status" value="1"/>
</dbReference>
<dbReference type="InterPro" id="IPR003192">
    <property type="entry name" value="Porin_LamB"/>
</dbReference>
<evidence type="ECO:0000313" key="11">
    <source>
        <dbReference type="EMBL" id="SFK36593.1"/>
    </source>
</evidence>
<evidence type="ECO:0000256" key="7">
    <source>
        <dbReference type="ARBA" id="ARBA00023114"/>
    </source>
</evidence>
<dbReference type="GO" id="GO:0046930">
    <property type="term" value="C:pore complex"/>
    <property type="evidence" value="ECO:0007669"/>
    <property type="project" value="UniProtKB-KW"/>
</dbReference>
<dbReference type="PANTHER" id="PTHR38762">
    <property type="entry name" value="CRYPTIC OUTER MEMBRANE PORIN BGLH-RELATED"/>
    <property type="match status" value="1"/>
</dbReference>
<keyword evidence="12" id="KW-1185">Reference proteome</keyword>
<name>A0A662ZBS7_9GAMM</name>
<keyword evidence="3" id="KW-0813">Transport</keyword>
<proteinExistence type="inferred from homology"/>
<evidence type="ECO:0000256" key="2">
    <source>
        <dbReference type="ARBA" id="ARBA00007055"/>
    </source>
</evidence>
<evidence type="ECO:0000256" key="6">
    <source>
        <dbReference type="ARBA" id="ARBA00023065"/>
    </source>
</evidence>
<evidence type="ECO:0000256" key="3">
    <source>
        <dbReference type="ARBA" id="ARBA00022448"/>
    </source>
</evidence>
<evidence type="ECO:0000256" key="1">
    <source>
        <dbReference type="ARBA" id="ARBA00004571"/>
    </source>
</evidence>
<dbReference type="Pfam" id="PF02264">
    <property type="entry name" value="LamB"/>
    <property type="match status" value="1"/>
</dbReference>
<dbReference type="GO" id="GO:0009279">
    <property type="term" value="C:cell outer membrane"/>
    <property type="evidence" value="ECO:0007669"/>
    <property type="project" value="UniProtKB-SubCell"/>
</dbReference>
<keyword evidence="6" id="KW-0406">Ion transport</keyword>
<keyword evidence="4" id="KW-1134">Transmembrane beta strand</keyword>
<keyword evidence="7" id="KW-0626">Porin</keyword>
<comment type="subcellular location">
    <subcellularLocation>
        <location evidence="1">Cell outer membrane</location>
        <topology evidence="1">Multi-pass membrane protein</topology>
    </subcellularLocation>
</comment>
<dbReference type="InterPro" id="IPR050286">
    <property type="entry name" value="G_neg_Bact_CarbUptk_Porin"/>
</dbReference>
<dbReference type="GO" id="GO:0015774">
    <property type="term" value="P:polysaccharide transport"/>
    <property type="evidence" value="ECO:0007669"/>
    <property type="project" value="TreeGrafter"/>
</dbReference>
<keyword evidence="5" id="KW-0812">Transmembrane</keyword>
<keyword evidence="9" id="KW-0998">Cell outer membrane</keyword>
<dbReference type="InterPro" id="IPR036998">
    <property type="entry name" value="Porin_LamB_sf"/>
</dbReference>
<dbReference type="Proteomes" id="UP000243374">
    <property type="component" value="Unassembled WGS sequence"/>
</dbReference>
<evidence type="ECO:0000256" key="9">
    <source>
        <dbReference type="ARBA" id="ARBA00023237"/>
    </source>
</evidence>
<dbReference type="OrthoDB" id="106611at2"/>
<comment type="similarity">
    <text evidence="2">Belongs to the porin LamB (TC 1.B.3) family.</text>
</comment>
<dbReference type="AlphaFoldDB" id="A0A662ZBS7"/>
<dbReference type="RefSeq" id="WP_074841485.1">
    <property type="nucleotide sequence ID" value="NZ_CP047056.1"/>
</dbReference>
<gene>
    <name evidence="11" type="ORF">SAMN04487865_106114</name>
</gene>
<evidence type="ECO:0000313" key="12">
    <source>
        <dbReference type="Proteomes" id="UP000243374"/>
    </source>
</evidence>
<dbReference type="EMBL" id="FOSF01000061">
    <property type="protein sequence ID" value="SFK36593.1"/>
    <property type="molecule type" value="Genomic_DNA"/>
</dbReference>
<evidence type="ECO:0000256" key="4">
    <source>
        <dbReference type="ARBA" id="ARBA00022452"/>
    </source>
</evidence>
<evidence type="ECO:0000256" key="10">
    <source>
        <dbReference type="SAM" id="SignalP"/>
    </source>
</evidence>
<accession>A0A662ZBS7</accession>
<feature type="signal peptide" evidence="10">
    <location>
        <begin position="1"/>
        <end position="24"/>
    </location>
</feature>
<dbReference type="GO" id="GO:0006811">
    <property type="term" value="P:monoatomic ion transport"/>
    <property type="evidence" value="ECO:0007669"/>
    <property type="project" value="UniProtKB-KW"/>
</dbReference>
<dbReference type="PANTHER" id="PTHR38762:SF1">
    <property type="entry name" value="CRYPTIC OUTER MEMBRANE PORIN BGLH-RELATED"/>
    <property type="match status" value="1"/>
</dbReference>
<organism evidence="11 12">
    <name type="scientific">Succinivibrio dextrinosolvens</name>
    <dbReference type="NCBI Taxonomy" id="83771"/>
    <lineage>
        <taxon>Bacteria</taxon>
        <taxon>Pseudomonadati</taxon>
        <taxon>Pseudomonadota</taxon>
        <taxon>Gammaproteobacteria</taxon>
        <taxon>Aeromonadales</taxon>
        <taxon>Succinivibrionaceae</taxon>
        <taxon>Succinivibrio</taxon>
    </lineage>
</organism>
<keyword evidence="11" id="KW-0675">Receptor</keyword>
<sequence>MKKINKLAAAVAIATISMSYSANASDTTVAVHGMIKSGTNWVADDGLRRGGHGLIGINEDGYFHAFGNEAVHKVQINPTVTYTGDDGVYARAEMIFSHENYDNDDWDVNKNAGGGFRRAVVYLGGFDWNPSTEFWGGKTKDAAGSIFTGSYDTGYVEDYGVGGGFQNMDISFAKWDLNIISFDTDNEPKTPNDAGVTNKKGAPTATGITTWLHGIADTGLDFYFRQVTNSDEKKAIEDNKAKTGFQTALVYNTPGFLWFGEGFSKIIVQHGKNAGAAPKLAGAHYGVDKGQYFNRFAIDGAWNISKDLSVLSMLFLQHDHYDQAANRDFIAASVRPSYQVSPHVNLQFEIAYEHANYNGKNVENKKGKKGNYDCIKLTFAPTFQLGQGIWGSPSIQPYVTYGRWNRKAADDGLFRGNGIYTTTSKANLLDTSTWIVGIQAQAYF</sequence>
<evidence type="ECO:0000256" key="5">
    <source>
        <dbReference type="ARBA" id="ARBA00022692"/>
    </source>
</evidence>
<dbReference type="SUPFAM" id="SSF56935">
    <property type="entry name" value="Porins"/>
    <property type="match status" value="1"/>
</dbReference>